<keyword evidence="2" id="KW-1003">Cell membrane</keyword>
<dbReference type="Gene3D" id="2.40.50.100">
    <property type="match status" value="1"/>
</dbReference>
<dbReference type="InterPro" id="IPR005116">
    <property type="entry name" value="Transp-assoc_OB_typ1"/>
</dbReference>
<dbReference type="SMART" id="SM00382">
    <property type="entry name" value="AAA"/>
    <property type="match status" value="1"/>
</dbReference>
<dbReference type="InterPro" id="IPR017871">
    <property type="entry name" value="ABC_transporter-like_CS"/>
</dbReference>
<dbReference type="GO" id="GO:0016020">
    <property type="term" value="C:membrane"/>
    <property type="evidence" value="ECO:0007669"/>
    <property type="project" value="InterPro"/>
</dbReference>
<dbReference type="PROSITE" id="PS50893">
    <property type="entry name" value="ABC_TRANSPORTER_2"/>
    <property type="match status" value="1"/>
</dbReference>
<dbReference type="SUPFAM" id="SSF50331">
    <property type="entry name" value="MOP-like"/>
    <property type="match status" value="1"/>
</dbReference>
<dbReference type="RefSeq" id="WP_094058543.1">
    <property type="nucleotide sequence ID" value="NZ_CP022530.1"/>
</dbReference>
<dbReference type="PROSITE" id="PS51866">
    <property type="entry name" value="MOP"/>
    <property type="match status" value="1"/>
</dbReference>
<dbReference type="GO" id="GO:0015098">
    <property type="term" value="F:molybdate ion transmembrane transporter activity"/>
    <property type="evidence" value="ECO:0007669"/>
    <property type="project" value="InterPro"/>
</dbReference>
<evidence type="ECO:0000313" key="12">
    <source>
        <dbReference type="EMBL" id="ASP37325.1"/>
    </source>
</evidence>
<evidence type="ECO:0000256" key="2">
    <source>
        <dbReference type="ARBA" id="ARBA00022475"/>
    </source>
</evidence>
<evidence type="ECO:0000256" key="8">
    <source>
        <dbReference type="ARBA" id="ARBA00023136"/>
    </source>
</evidence>
<evidence type="ECO:0000256" key="1">
    <source>
        <dbReference type="ARBA" id="ARBA00022448"/>
    </source>
</evidence>
<dbReference type="Pfam" id="PF03459">
    <property type="entry name" value="TOBE"/>
    <property type="match status" value="1"/>
</dbReference>
<dbReference type="KEGG" id="bsan:CHH28_00895"/>
<keyword evidence="1" id="KW-0813">Transport</keyword>
<keyword evidence="7" id="KW-1278">Translocase</keyword>
<organism evidence="12 13">
    <name type="scientific">Bacterioplanes sanyensis</name>
    <dbReference type="NCBI Taxonomy" id="1249553"/>
    <lineage>
        <taxon>Bacteria</taxon>
        <taxon>Pseudomonadati</taxon>
        <taxon>Pseudomonadota</taxon>
        <taxon>Gammaproteobacteria</taxon>
        <taxon>Oceanospirillales</taxon>
        <taxon>Oceanospirillaceae</taxon>
        <taxon>Bacterioplanes</taxon>
    </lineage>
</organism>
<dbReference type="InterPro" id="IPR050334">
    <property type="entry name" value="Molybdenum_import_ModC"/>
</dbReference>
<dbReference type="GO" id="GO:0005524">
    <property type="term" value="F:ATP binding"/>
    <property type="evidence" value="ECO:0007669"/>
    <property type="project" value="UniProtKB-KW"/>
</dbReference>
<keyword evidence="8" id="KW-0472">Membrane</keyword>
<dbReference type="EMBL" id="CP022530">
    <property type="protein sequence ID" value="ASP37325.1"/>
    <property type="molecule type" value="Genomic_DNA"/>
</dbReference>
<dbReference type="InterPro" id="IPR011868">
    <property type="entry name" value="ModC_ABC_ATP-bd"/>
</dbReference>
<dbReference type="GO" id="GO:0016887">
    <property type="term" value="F:ATP hydrolysis activity"/>
    <property type="evidence" value="ECO:0007669"/>
    <property type="project" value="InterPro"/>
</dbReference>
<dbReference type="Gene3D" id="3.40.50.300">
    <property type="entry name" value="P-loop containing nucleotide triphosphate hydrolases"/>
    <property type="match status" value="1"/>
</dbReference>
<keyword evidence="3 9" id="KW-0500">Molybdenum</keyword>
<dbReference type="GO" id="GO:0140359">
    <property type="term" value="F:ABC-type transporter activity"/>
    <property type="evidence" value="ECO:0007669"/>
    <property type="project" value="InterPro"/>
</dbReference>
<dbReference type="PROSITE" id="PS00211">
    <property type="entry name" value="ABC_TRANSPORTER_1"/>
    <property type="match status" value="1"/>
</dbReference>
<name>A0A222FE07_9GAMM</name>
<keyword evidence="4" id="KW-0997">Cell inner membrane</keyword>
<evidence type="ECO:0000256" key="4">
    <source>
        <dbReference type="ARBA" id="ARBA00022519"/>
    </source>
</evidence>
<dbReference type="InterPro" id="IPR027417">
    <property type="entry name" value="P-loop_NTPase"/>
</dbReference>
<dbReference type="InterPro" id="IPR004606">
    <property type="entry name" value="Mop_domain"/>
</dbReference>
<dbReference type="AlphaFoldDB" id="A0A222FE07"/>
<accession>A0A222FE07</accession>
<dbReference type="NCBIfam" id="TIGR02142">
    <property type="entry name" value="modC_ABC"/>
    <property type="match status" value="1"/>
</dbReference>
<keyword evidence="5" id="KW-0547">Nucleotide-binding</keyword>
<dbReference type="Pfam" id="PF00005">
    <property type="entry name" value="ABC_tran"/>
    <property type="match status" value="1"/>
</dbReference>
<keyword evidence="13" id="KW-1185">Reference proteome</keyword>
<evidence type="ECO:0000256" key="5">
    <source>
        <dbReference type="ARBA" id="ARBA00022741"/>
    </source>
</evidence>
<evidence type="ECO:0000256" key="3">
    <source>
        <dbReference type="ARBA" id="ARBA00022505"/>
    </source>
</evidence>
<keyword evidence="6 12" id="KW-0067">ATP-binding</keyword>
<feature type="domain" description="Mop" evidence="11">
    <location>
        <begin position="294"/>
        <end position="367"/>
    </location>
</feature>
<evidence type="ECO:0000256" key="6">
    <source>
        <dbReference type="ARBA" id="ARBA00022840"/>
    </source>
</evidence>
<dbReference type="InterPro" id="IPR008995">
    <property type="entry name" value="Mo/tungstate-bd_C_term_dom"/>
</dbReference>
<dbReference type="PANTHER" id="PTHR43514:SF10">
    <property type="entry name" value="MOLYBDENUM IMPORT ATP-BINDING PROTEIN MODC 2"/>
    <property type="match status" value="1"/>
</dbReference>
<evidence type="ECO:0000313" key="13">
    <source>
        <dbReference type="Proteomes" id="UP000202440"/>
    </source>
</evidence>
<evidence type="ECO:0000259" key="11">
    <source>
        <dbReference type="PROSITE" id="PS51866"/>
    </source>
</evidence>
<dbReference type="Proteomes" id="UP000202440">
    <property type="component" value="Chromosome"/>
</dbReference>
<dbReference type="PANTHER" id="PTHR43514">
    <property type="entry name" value="ABC TRANSPORTER I FAMILY MEMBER 10"/>
    <property type="match status" value="1"/>
</dbReference>
<protein>
    <submittedName>
        <fullName evidence="12">Molybdenum ABC transporter ATP-binding protein</fullName>
    </submittedName>
</protein>
<dbReference type="InterPro" id="IPR003439">
    <property type="entry name" value="ABC_transporter-like_ATP-bd"/>
</dbReference>
<dbReference type="OrthoDB" id="9802264at2"/>
<evidence type="ECO:0000256" key="7">
    <source>
        <dbReference type="ARBA" id="ARBA00022967"/>
    </source>
</evidence>
<reference evidence="12 13" key="1">
    <citation type="submission" date="2017-07" db="EMBL/GenBank/DDBJ databases">
        <title>Annotated genome sequence of Bacterioplanes sanyensis isolated from Red Sea.</title>
        <authorList>
            <person name="Rehman Z.U."/>
        </authorList>
    </citation>
    <scope>NUCLEOTIDE SEQUENCE [LARGE SCALE GENOMIC DNA]</scope>
    <source>
        <strain evidence="12 13">NV9</strain>
    </source>
</reference>
<feature type="domain" description="ABC transporter" evidence="10">
    <location>
        <begin position="4"/>
        <end position="235"/>
    </location>
</feature>
<sequence>MSSAHTVQFDLELQRGSFRLQAKADIHASGITAVYGPSGCGKTTLLRCLAGLERAQGTIKVGEQYWQQHQQFTPVHQRSLGYVFQEASLLPHLSVADNLNYARKRAAAPMPATEIQHLLSEFGIEQLMHTNASALSGGERQRVALVRALLIRPQLLLLDEPLAALDHARRQRILPYLQRLPHWFNGPIVYVSHSLDEISRLADQVLVMEQGRTQAPCSVADALGHLQQLPDTGEALGTLISGHCIAHQQGLDCIDIGPTSLWIQAGTSPAAIGQKLQLRLLASDISLSLAEIQHSSALNQLPVRIEQLSEHNASQMRLTLRLLQPTGSASDVALLALITQRSCQQLQLTSGQTVWAQLKASAVNREI</sequence>
<evidence type="ECO:0000256" key="9">
    <source>
        <dbReference type="PROSITE-ProRule" id="PRU01213"/>
    </source>
</evidence>
<dbReference type="InterPro" id="IPR003593">
    <property type="entry name" value="AAA+_ATPase"/>
</dbReference>
<gene>
    <name evidence="12" type="primary">modC</name>
    <name evidence="12" type="ORF">CHH28_00895</name>
</gene>
<proteinExistence type="predicted"/>
<dbReference type="SUPFAM" id="SSF52540">
    <property type="entry name" value="P-loop containing nucleoside triphosphate hydrolases"/>
    <property type="match status" value="1"/>
</dbReference>
<evidence type="ECO:0000259" key="10">
    <source>
        <dbReference type="PROSITE" id="PS50893"/>
    </source>
</evidence>